<keyword evidence="5" id="KW-1185">Reference proteome</keyword>
<feature type="signal peptide" evidence="2">
    <location>
        <begin position="1"/>
        <end position="18"/>
    </location>
</feature>
<sequence length="458" mass="49732">MVGGVLRALFCFAVVVAAQRHRHVAHLARDFAFCVSEINVRDAFRTVKFAPEETAGEAAARVFAAAGADALDERIRPIAAFLEHRASLVLMERSEFRFALRSSPSRRARQRSSSRLSPDRDHGVDALDDGPAPRSVFDVELPAYAEEIRREAACAGGAPTVVAAEGFKARARGALARRAARPLPHLDAVLILNLARRPDRWRAMRDKLAAAGFGRRRVRRASTPSTARARRVGRGRRVDLQPDALALRRRREERAPGPRLPARVIGCAALSHLAAWKAVAAAADDHAMHLVLEDDAVFVDDFAAKWASLAPHLAADYPGISSISASSTTGTSTTTPLAEYGGVKRFSARQRSYGAGAFAYVLRPRTARWLLDAARRGIQQAVDWWIVEKFDELVAYKASPQLAASPAGDGRDSDNNEFYDQDRLLLDEGAGAADFDGRALRARPGDRVPAGAALEVAV</sequence>
<comment type="caution">
    <text evidence="4">The sequence shown here is derived from an EMBL/GenBank/DDBJ whole genome shotgun (WGS) entry which is preliminary data.</text>
</comment>
<evidence type="ECO:0000313" key="4">
    <source>
        <dbReference type="EMBL" id="KAK7240111.1"/>
    </source>
</evidence>
<dbReference type="GO" id="GO:0016757">
    <property type="term" value="F:glycosyltransferase activity"/>
    <property type="evidence" value="ECO:0007669"/>
    <property type="project" value="UniProtKB-KW"/>
</dbReference>
<gene>
    <name evidence="4" type="ORF">SO694_00117090</name>
</gene>
<keyword evidence="4" id="KW-0328">Glycosyltransferase</keyword>
<feature type="domain" description="Glycosyl transferase family 25" evidence="3">
    <location>
        <begin position="254"/>
        <end position="383"/>
    </location>
</feature>
<evidence type="ECO:0000256" key="1">
    <source>
        <dbReference type="SAM" id="MobiDB-lite"/>
    </source>
</evidence>
<keyword evidence="4" id="KW-0808">Transferase</keyword>
<dbReference type="Pfam" id="PF01755">
    <property type="entry name" value="Glyco_transf_25"/>
    <property type="match status" value="1"/>
</dbReference>
<dbReference type="Proteomes" id="UP001363151">
    <property type="component" value="Unassembled WGS sequence"/>
</dbReference>
<protein>
    <submittedName>
        <fullName evidence="4">Procollagen galactosyltransferase</fullName>
    </submittedName>
</protein>
<feature type="region of interest" description="Disordered" evidence="1">
    <location>
        <begin position="107"/>
        <end position="133"/>
    </location>
</feature>
<evidence type="ECO:0000313" key="5">
    <source>
        <dbReference type="Proteomes" id="UP001363151"/>
    </source>
</evidence>
<evidence type="ECO:0000256" key="2">
    <source>
        <dbReference type="SAM" id="SignalP"/>
    </source>
</evidence>
<keyword evidence="2" id="KW-0732">Signal</keyword>
<proteinExistence type="predicted"/>
<organism evidence="4 5">
    <name type="scientific">Aureococcus anophagefferens</name>
    <name type="common">Harmful bloom alga</name>
    <dbReference type="NCBI Taxonomy" id="44056"/>
    <lineage>
        <taxon>Eukaryota</taxon>
        <taxon>Sar</taxon>
        <taxon>Stramenopiles</taxon>
        <taxon>Ochrophyta</taxon>
        <taxon>Pelagophyceae</taxon>
        <taxon>Pelagomonadales</taxon>
        <taxon>Pelagomonadaceae</taxon>
        <taxon>Aureococcus</taxon>
    </lineage>
</organism>
<dbReference type="EMBL" id="JBBJCI010000216">
    <property type="protein sequence ID" value="KAK7240111.1"/>
    <property type="molecule type" value="Genomic_DNA"/>
</dbReference>
<accession>A0ABR1FWI5</accession>
<feature type="chain" id="PRO_5046419968" evidence="2">
    <location>
        <begin position="19"/>
        <end position="458"/>
    </location>
</feature>
<dbReference type="InterPro" id="IPR002654">
    <property type="entry name" value="Glyco_trans_25"/>
</dbReference>
<evidence type="ECO:0000259" key="3">
    <source>
        <dbReference type="Pfam" id="PF01755"/>
    </source>
</evidence>
<name>A0ABR1FWI5_AURAN</name>
<reference evidence="4 5" key="1">
    <citation type="submission" date="2024-03" db="EMBL/GenBank/DDBJ databases">
        <title>Aureococcus anophagefferens CCMP1851 and Kratosvirus quantuckense: Draft genome of a second virus-susceptible host strain in the model system.</title>
        <authorList>
            <person name="Chase E."/>
            <person name="Truchon A.R."/>
            <person name="Schepens W."/>
            <person name="Wilhelm S.W."/>
        </authorList>
    </citation>
    <scope>NUCLEOTIDE SEQUENCE [LARGE SCALE GENOMIC DNA]</scope>
    <source>
        <strain evidence="4 5">CCMP1851</strain>
    </source>
</reference>